<organism evidence="8 10">
    <name type="scientific">Vanilla planifolia</name>
    <name type="common">Vanilla</name>
    <dbReference type="NCBI Taxonomy" id="51239"/>
    <lineage>
        <taxon>Eukaryota</taxon>
        <taxon>Viridiplantae</taxon>
        <taxon>Streptophyta</taxon>
        <taxon>Embryophyta</taxon>
        <taxon>Tracheophyta</taxon>
        <taxon>Spermatophyta</taxon>
        <taxon>Magnoliopsida</taxon>
        <taxon>Liliopsida</taxon>
        <taxon>Asparagales</taxon>
        <taxon>Orchidaceae</taxon>
        <taxon>Vanilloideae</taxon>
        <taxon>Vanilleae</taxon>
        <taxon>Vanilla</taxon>
    </lineage>
</organism>
<dbReference type="Gene3D" id="1.20.5.170">
    <property type="match status" value="1"/>
</dbReference>
<name>A0A835QMK1_VANPL</name>
<dbReference type="EMBL" id="JADCNM010000007">
    <property type="protein sequence ID" value="KAG0475363.1"/>
    <property type="molecule type" value="Genomic_DNA"/>
</dbReference>
<dbReference type="FunFam" id="1.20.5.170:FF:000020">
    <property type="entry name" value="BZIP transcription factor"/>
    <property type="match status" value="1"/>
</dbReference>
<comment type="caution">
    <text evidence="8">The sequence shown here is derived from an EMBL/GenBank/DDBJ whole genome shotgun (WGS) entry which is preliminary data.</text>
</comment>
<dbReference type="Proteomes" id="UP000639772">
    <property type="component" value="Chromosome 7"/>
</dbReference>
<reference evidence="10 11" key="1">
    <citation type="journal article" date="2020" name="Nat. Food">
        <title>A phased Vanilla planifolia genome enables genetic improvement of flavour and production.</title>
        <authorList>
            <person name="Hasing T."/>
            <person name="Tang H."/>
            <person name="Brym M."/>
            <person name="Khazi F."/>
            <person name="Huang T."/>
            <person name="Chambers A.H."/>
        </authorList>
    </citation>
    <scope>NUCLEOTIDE SEQUENCE [LARGE SCALE GENOMIC DNA]</scope>
    <source>
        <tissue evidence="8">Leaf</tissue>
    </source>
</reference>
<proteinExistence type="predicted"/>
<dbReference type="EMBL" id="JADCNL010000007">
    <property type="protein sequence ID" value="KAG0473701.1"/>
    <property type="molecule type" value="Genomic_DNA"/>
</dbReference>
<dbReference type="Proteomes" id="UP000636800">
    <property type="component" value="Chromosome 7"/>
</dbReference>
<dbReference type="InterPro" id="IPR045314">
    <property type="entry name" value="bZIP_plant_GBF1"/>
</dbReference>
<keyword evidence="4" id="KW-0804">Transcription</keyword>
<evidence type="ECO:0000313" key="10">
    <source>
        <dbReference type="Proteomes" id="UP000636800"/>
    </source>
</evidence>
<dbReference type="SUPFAM" id="SSF57959">
    <property type="entry name" value="Leucine zipper domain"/>
    <property type="match status" value="1"/>
</dbReference>
<dbReference type="Pfam" id="PF00170">
    <property type="entry name" value="bZIP_1"/>
    <property type="match status" value="1"/>
</dbReference>
<evidence type="ECO:0000256" key="2">
    <source>
        <dbReference type="ARBA" id="ARBA00023015"/>
    </source>
</evidence>
<gene>
    <name evidence="9" type="ORF">HPP92_015049</name>
    <name evidence="8" type="ORF">HPP92_015558</name>
</gene>
<dbReference type="InterPro" id="IPR044521">
    <property type="entry name" value="AtbZIP8/43"/>
</dbReference>
<keyword evidence="3" id="KW-0238">DNA-binding</keyword>
<keyword evidence="5" id="KW-0539">Nucleus</keyword>
<evidence type="ECO:0000313" key="8">
    <source>
        <dbReference type="EMBL" id="KAG0473701.1"/>
    </source>
</evidence>
<evidence type="ECO:0000256" key="5">
    <source>
        <dbReference type="ARBA" id="ARBA00023242"/>
    </source>
</evidence>
<dbReference type="PANTHER" id="PTHR46324:SF26">
    <property type="entry name" value="OS02G0728001 PROTEIN"/>
    <property type="match status" value="1"/>
</dbReference>
<feature type="compositionally biased region" description="Polar residues" evidence="6">
    <location>
        <begin position="33"/>
        <end position="43"/>
    </location>
</feature>
<dbReference type="InterPro" id="IPR004827">
    <property type="entry name" value="bZIP"/>
</dbReference>
<evidence type="ECO:0000256" key="3">
    <source>
        <dbReference type="ARBA" id="ARBA00023125"/>
    </source>
</evidence>
<dbReference type="OrthoDB" id="551672at2759"/>
<dbReference type="GO" id="GO:0003677">
    <property type="term" value="F:DNA binding"/>
    <property type="evidence" value="ECO:0007669"/>
    <property type="project" value="UniProtKB-KW"/>
</dbReference>
<accession>A0A835QMK1</accession>
<evidence type="ECO:0000256" key="1">
    <source>
        <dbReference type="ARBA" id="ARBA00004123"/>
    </source>
</evidence>
<feature type="compositionally biased region" description="Basic and acidic residues" evidence="6">
    <location>
        <begin position="50"/>
        <end position="66"/>
    </location>
</feature>
<evidence type="ECO:0000313" key="9">
    <source>
        <dbReference type="EMBL" id="KAG0475363.1"/>
    </source>
</evidence>
<evidence type="ECO:0000256" key="6">
    <source>
        <dbReference type="SAM" id="MobiDB-lite"/>
    </source>
</evidence>
<dbReference type="PROSITE" id="PS50217">
    <property type="entry name" value="BZIP"/>
    <property type="match status" value="1"/>
</dbReference>
<comment type="subcellular location">
    <subcellularLocation>
        <location evidence="1">Nucleus</location>
    </subcellularLocation>
</comment>
<evidence type="ECO:0000256" key="4">
    <source>
        <dbReference type="ARBA" id="ARBA00023163"/>
    </source>
</evidence>
<evidence type="ECO:0000313" key="11">
    <source>
        <dbReference type="Proteomes" id="UP000639772"/>
    </source>
</evidence>
<evidence type="ECO:0000259" key="7">
    <source>
        <dbReference type="PROSITE" id="PS50217"/>
    </source>
</evidence>
<feature type="region of interest" description="Disordered" evidence="6">
    <location>
        <begin position="135"/>
        <end position="156"/>
    </location>
</feature>
<feature type="domain" description="BZIP" evidence="7">
    <location>
        <begin position="63"/>
        <end position="126"/>
    </location>
</feature>
<dbReference type="SMART" id="SM00338">
    <property type="entry name" value="BRLZ"/>
    <property type="match status" value="1"/>
</dbReference>
<keyword evidence="10" id="KW-1185">Reference proteome</keyword>
<dbReference type="GO" id="GO:0003700">
    <property type="term" value="F:DNA-binding transcription factor activity"/>
    <property type="evidence" value="ECO:0007669"/>
    <property type="project" value="InterPro"/>
</dbReference>
<keyword evidence="2" id="KW-0805">Transcription regulation</keyword>
<dbReference type="PROSITE" id="PS00036">
    <property type="entry name" value="BZIP_BASIC"/>
    <property type="match status" value="1"/>
</dbReference>
<dbReference type="PANTHER" id="PTHR46324">
    <property type="entry name" value="BASIC LEUCINE ZIPPER 43-RELATED"/>
    <property type="match status" value="1"/>
</dbReference>
<feature type="region of interest" description="Disordered" evidence="6">
    <location>
        <begin position="31"/>
        <end position="86"/>
    </location>
</feature>
<sequence length="156" mass="18167">MYSGEVAGIRFHFPTVHDPFSNPHFVRLFGPHSSAQSAHSNAPNPGPHYTSDEAQEHHLRLVDERRQRRMISNRESARRSRMRKQRHLDELAKQVAGLRAANRRLLDDLNRVTREREGVLRENRRLRDERSELEKTLGDLNAEQHGGPKGLHEKLY</sequence>
<dbReference type="CDD" id="cd14702">
    <property type="entry name" value="bZIP_plant_GBF1"/>
    <property type="match status" value="1"/>
</dbReference>
<protein>
    <recommendedName>
        <fullName evidence="7">BZIP domain-containing protein</fullName>
    </recommendedName>
</protein>
<dbReference type="GO" id="GO:0005634">
    <property type="term" value="C:nucleus"/>
    <property type="evidence" value="ECO:0007669"/>
    <property type="project" value="UniProtKB-SubCell"/>
</dbReference>
<dbReference type="AlphaFoldDB" id="A0A835QMK1"/>
<dbReference type="InterPro" id="IPR046347">
    <property type="entry name" value="bZIP_sf"/>
</dbReference>